<keyword evidence="5 9" id="KW-0812">Transmembrane</keyword>
<sequence>MRETVRTTPSLLHRYANPGQFLRLARIVLPIFTALALIFLTVGVIWGLIYAPADWQQGDTVRIMYIHVPTAWLASSCYLSLAVCGLLSLVWRHPLADLAALEIGPVGACATALCLITGSLWGKPMWGAWWVWDARLTSMLVLFFLYLGHITLIRAFDDPARGQRAAGILALAGAIDLPIIKFSVQWWNTLHQPDSITLTGAPTMSMSMLWPLLITTIGFSFGTGAVIIARISSGIFESRTRQILTRSRNRTASISTPHTAPAHATELPEAPPL</sequence>
<feature type="transmembrane region" description="Helical" evidence="9">
    <location>
        <begin position="165"/>
        <end position="188"/>
    </location>
</feature>
<keyword evidence="9" id="KW-1003">Cell membrane</keyword>
<dbReference type="EMBL" id="JAGRQH010000002">
    <property type="protein sequence ID" value="MBR0559366.1"/>
    <property type="molecule type" value="Genomic_DNA"/>
</dbReference>
<evidence type="ECO:0000256" key="7">
    <source>
        <dbReference type="ARBA" id="ARBA00022989"/>
    </source>
</evidence>
<evidence type="ECO:0000256" key="4">
    <source>
        <dbReference type="ARBA" id="ARBA00016463"/>
    </source>
</evidence>
<feature type="transmembrane region" description="Helical" evidence="9">
    <location>
        <begin position="134"/>
        <end position="153"/>
    </location>
</feature>
<evidence type="ECO:0000313" key="13">
    <source>
        <dbReference type="Proteomes" id="UP000677812"/>
    </source>
</evidence>
<keyword evidence="9" id="KW-0813">Transport</keyword>
<evidence type="ECO:0000256" key="3">
    <source>
        <dbReference type="ARBA" id="ARBA00005840"/>
    </source>
</evidence>
<dbReference type="InterPro" id="IPR002541">
    <property type="entry name" value="Cyt_c_assembly"/>
</dbReference>
<keyword evidence="9" id="KW-0997">Cell inner membrane</keyword>
<dbReference type="InterPro" id="IPR003557">
    <property type="entry name" value="Cyt_c_biogenesis_CcmC"/>
</dbReference>
<evidence type="ECO:0000256" key="2">
    <source>
        <dbReference type="ARBA" id="ARBA00004141"/>
    </source>
</evidence>
<evidence type="ECO:0000256" key="9">
    <source>
        <dbReference type="RuleBase" id="RU364092"/>
    </source>
</evidence>
<evidence type="ECO:0000259" key="11">
    <source>
        <dbReference type="Pfam" id="PF01578"/>
    </source>
</evidence>
<feature type="transmembrane region" description="Helical" evidence="9">
    <location>
        <begin position="208"/>
        <end position="231"/>
    </location>
</feature>
<feature type="transmembrane region" description="Helical" evidence="9">
    <location>
        <begin position="103"/>
        <end position="122"/>
    </location>
</feature>
<comment type="subcellular location">
    <subcellularLocation>
        <location evidence="9">Cell inner membrane</location>
    </subcellularLocation>
    <subcellularLocation>
        <location evidence="2">Membrane</location>
        <topology evidence="2">Multi-pass membrane protein</topology>
    </subcellularLocation>
</comment>
<evidence type="ECO:0000256" key="6">
    <source>
        <dbReference type="ARBA" id="ARBA00022748"/>
    </source>
</evidence>
<dbReference type="InterPro" id="IPR045062">
    <property type="entry name" value="Cyt_c_biogenesis_CcsA/CcmC"/>
</dbReference>
<keyword evidence="7 9" id="KW-1133">Transmembrane helix</keyword>
<evidence type="ECO:0000256" key="10">
    <source>
        <dbReference type="SAM" id="MobiDB-lite"/>
    </source>
</evidence>
<feature type="domain" description="Cytochrome c assembly protein" evidence="11">
    <location>
        <begin position="19"/>
        <end position="191"/>
    </location>
</feature>
<comment type="function">
    <text evidence="1 9">Required for the export of heme to the periplasm for the biogenesis of c-type cytochromes.</text>
</comment>
<reference evidence="12 13" key="1">
    <citation type="submission" date="2021-04" db="EMBL/GenBank/DDBJ databases">
        <title>The complete genome sequence of Neokomagataea sp. TBRC 2177.</title>
        <authorList>
            <person name="Charoenyingcharoen P."/>
            <person name="Yukphan P."/>
        </authorList>
    </citation>
    <scope>NUCLEOTIDE SEQUENCE [LARGE SCALE GENOMIC DNA]</scope>
    <source>
        <strain evidence="12 13">TBRC 2177</strain>
    </source>
</reference>
<protein>
    <recommendedName>
        <fullName evidence="4 9">Heme exporter protein C</fullName>
    </recommendedName>
    <alternativeName>
        <fullName evidence="9">Cytochrome c-type biogenesis protein</fullName>
    </alternativeName>
</protein>
<proteinExistence type="inferred from homology"/>
<keyword evidence="6 9" id="KW-0201">Cytochrome c-type biogenesis</keyword>
<comment type="similarity">
    <text evidence="3 9">Belongs to the CcmC/CycZ/HelC family.</text>
</comment>
<dbReference type="Proteomes" id="UP000677812">
    <property type="component" value="Unassembled WGS sequence"/>
</dbReference>
<evidence type="ECO:0000313" key="12">
    <source>
        <dbReference type="EMBL" id="MBR0559366.1"/>
    </source>
</evidence>
<comment type="caution">
    <text evidence="12">The sequence shown here is derived from an EMBL/GenBank/DDBJ whole genome shotgun (WGS) entry which is preliminary data.</text>
</comment>
<evidence type="ECO:0000256" key="8">
    <source>
        <dbReference type="ARBA" id="ARBA00023136"/>
    </source>
</evidence>
<name>A0ABS5E6D5_9PROT</name>
<dbReference type="Pfam" id="PF01578">
    <property type="entry name" value="Cytochrom_C_asm"/>
    <property type="match status" value="1"/>
</dbReference>
<evidence type="ECO:0000256" key="1">
    <source>
        <dbReference type="ARBA" id="ARBA00002442"/>
    </source>
</evidence>
<evidence type="ECO:0000256" key="5">
    <source>
        <dbReference type="ARBA" id="ARBA00022692"/>
    </source>
</evidence>
<gene>
    <name evidence="9" type="primary">ccmC</name>
    <name evidence="12" type="ORF">KB213_04755</name>
</gene>
<feature type="transmembrane region" description="Helical" evidence="9">
    <location>
        <begin position="71"/>
        <end position="91"/>
    </location>
</feature>
<dbReference type="NCBIfam" id="TIGR01191">
    <property type="entry name" value="ccmC"/>
    <property type="match status" value="1"/>
</dbReference>
<dbReference type="PANTHER" id="PTHR30071:SF1">
    <property type="entry name" value="CYTOCHROME B_B6 PROTEIN-RELATED"/>
    <property type="match status" value="1"/>
</dbReference>
<accession>A0ABS5E6D5</accession>
<dbReference type="PRINTS" id="PR01386">
    <property type="entry name" value="CCMCBIOGNSIS"/>
</dbReference>
<dbReference type="PANTHER" id="PTHR30071">
    <property type="entry name" value="HEME EXPORTER PROTEIN C"/>
    <property type="match status" value="1"/>
</dbReference>
<feature type="region of interest" description="Disordered" evidence="10">
    <location>
        <begin position="247"/>
        <end position="273"/>
    </location>
</feature>
<feature type="compositionally biased region" description="Polar residues" evidence="10">
    <location>
        <begin position="247"/>
        <end position="258"/>
    </location>
</feature>
<feature type="transmembrane region" description="Helical" evidence="9">
    <location>
        <begin position="27"/>
        <end position="51"/>
    </location>
</feature>
<organism evidence="12 13">
    <name type="scientific">Neokomagataea anthophila</name>
    <dbReference type="NCBI Taxonomy" id="2826925"/>
    <lineage>
        <taxon>Bacteria</taxon>
        <taxon>Pseudomonadati</taxon>
        <taxon>Pseudomonadota</taxon>
        <taxon>Alphaproteobacteria</taxon>
        <taxon>Acetobacterales</taxon>
        <taxon>Acetobacteraceae</taxon>
        <taxon>Neokomagataea</taxon>
    </lineage>
</organism>
<keyword evidence="8 9" id="KW-0472">Membrane</keyword>
<keyword evidence="13" id="KW-1185">Reference proteome</keyword>